<evidence type="ECO:0000256" key="1">
    <source>
        <dbReference type="SAM" id="Phobius"/>
    </source>
</evidence>
<dbReference type="RefSeq" id="WP_014759245.1">
    <property type="nucleotide sequence ID" value="NC_017992.1"/>
</dbReference>
<keyword evidence="1" id="KW-0812">Transmembrane</keyword>
<dbReference type="EMBL" id="CP003184">
    <property type="protein sequence ID" value="AFK87409.1"/>
    <property type="molecule type" value="Genomic_DNA"/>
</dbReference>
<gene>
    <name evidence="2" type="ordered locus">Tsac_2411</name>
</gene>
<dbReference type="BioCyc" id="TSAC1094508:GLMA-2441-MONOMER"/>
<keyword evidence="1" id="KW-0472">Membrane</keyword>
<name>I3VY14_THESW</name>
<protein>
    <submittedName>
        <fullName evidence="2">Phage-like protein</fullName>
    </submittedName>
</protein>
<dbReference type="AlphaFoldDB" id="I3VY14"/>
<dbReference type="KEGG" id="tsh:Tsac_2411"/>
<keyword evidence="1" id="KW-1133">Transmembrane helix</keyword>
<dbReference type="STRING" id="1094508.Tsac_2411"/>
<keyword evidence="3" id="KW-1185">Reference proteome</keyword>
<dbReference type="Proteomes" id="UP000006178">
    <property type="component" value="Chromosome"/>
</dbReference>
<feature type="transmembrane region" description="Helical" evidence="1">
    <location>
        <begin position="45"/>
        <end position="69"/>
    </location>
</feature>
<dbReference type="eggNOG" id="ENOG502ZK7G">
    <property type="taxonomic scope" value="Bacteria"/>
</dbReference>
<evidence type="ECO:0000313" key="2">
    <source>
        <dbReference type="EMBL" id="AFK87409.1"/>
    </source>
</evidence>
<sequence>MELEEKVNDMEVLLGKHDERLKKLEEWQAKQNGSLQRLEQKVDGIYTWLIGLMGGVIASLIMLIVNFALMRK</sequence>
<reference evidence="2 3" key="1">
    <citation type="journal article" date="2014" name="Appl. Environ. Microbiol.">
        <title>Profile of Secreted Hydrolases, Associated Proteins, and SlpA in Thermoanaerobacterium saccharolyticum during the Degradation of Hemicellulose.</title>
        <authorList>
            <person name="Currie D.H."/>
            <person name="Guss A.M."/>
            <person name="Herring C.D."/>
            <person name="Giannone R.J."/>
            <person name="Johnson C.M."/>
            <person name="Lankford P.K."/>
            <person name="Brown S.D."/>
            <person name="Hettich R.L."/>
            <person name="Lynd L.R."/>
        </authorList>
    </citation>
    <scope>NUCLEOTIDE SEQUENCE [LARGE SCALE GENOMIC DNA]</scope>
    <source>
        <strain evidence="3">DSM 8691 / JW/SL-YS485</strain>
    </source>
</reference>
<organism evidence="2 3">
    <name type="scientific">Thermoanaerobacterium saccharolyticum (strain DSM 8691 / JW/SL-YS485)</name>
    <dbReference type="NCBI Taxonomy" id="1094508"/>
    <lineage>
        <taxon>Bacteria</taxon>
        <taxon>Bacillati</taxon>
        <taxon>Bacillota</taxon>
        <taxon>Clostridia</taxon>
        <taxon>Thermoanaerobacterales</taxon>
        <taxon>Thermoanaerobacteraceae</taxon>
        <taxon>Thermoanaerobacterium</taxon>
    </lineage>
</organism>
<accession>I3VY14</accession>
<proteinExistence type="predicted"/>
<dbReference type="PATRIC" id="fig|1094508.3.peg.2445"/>
<evidence type="ECO:0000313" key="3">
    <source>
        <dbReference type="Proteomes" id="UP000006178"/>
    </source>
</evidence>